<evidence type="ECO:0000313" key="1">
    <source>
        <dbReference type="EMBL" id="KAI4827264.1"/>
    </source>
</evidence>
<feature type="non-terminal residue" evidence="1">
    <location>
        <position position="1"/>
    </location>
</feature>
<name>A0ACB9XLK2_CHAAC</name>
<evidence type="ECO:0000313" key="2">
    <source>
        <dbReference type="Proteomes" id="UP001057452"/>
    </source>
</evidence>
<sequence length="67" mass="7554">QDIRANAAWEQLTIHQIMAITAFPFHWGPTGDTHTHQVPLLYLEEQRLPCLPLSCSLGSRRLMSTGP</sequence>
<keyword evidence="2" id="KW-1185">Reference proteome</keyword>
<dbReference type="Proteomes" id="UP001057452">
    <property type="component" value="Chromosome 5"/>
</dbReference>
<accession>A0ACB9XLK2</accession>
<organism evidence="1 2">
    <name type="scientific">Chaenocephalus aceratus</name>
    <name type="common">Blackfin icefish</name>
    <name type="synonym">Chaenichthys aceratus</name>
    <dbReference type="NCBI Taxonomy" id="36190"/>
    <lineage>
        <taxon>Eukaryota</taxon>
        <taxon>Metazoa</taxon>
        <taxon>Chordata</taxon>
        <taxon>Craniata</taxon>
        <taxon>Vertebrata</taxon>
        <taxon>Euteleostomi</taxon>
        <taxon>Actinopterygii</taxon>
        <taxon>Neopterygii</taxon>
        <taxon>Teleostei</taxon>
        <taxon>Neoteleostei</taxon>
        <taxon>Acanthomorphata</taxon>
        <taxon>Eupercaria</taxon>
        <taxon>Perciformes</taxon>
        <taxon>Notothenioidei</taxon>
        <taxon>Channichthyidae</taxon>
        <taxon>Chaenocephalus</taxon>
    </lineage>
</organism>
<gene>
    <name evidence="1" type="ORF">KUCAC02_030673</name>
</gene>
<reference evidence="1" key="1">
    <citation type="submission" date="2022-05" db="EMBL/GenBank/DDBJ databases">
        <title>Chromosome-level genome of Chaenocephalus aceratus.</title>
        <authorList>
            <person name="Park H."/>
        </authorList>
    </citation>
    <scope>NUCLEOTIDE SEQUENCE</scope>
    <source>
        <strain evidence="1">KU_202001</strain>
    </source>
</reference>
<proteinExistence type="predicted"/>
<comment type="caution">
    <text evidence="1">The sequence shown here is derived from an EMBL/GenBank/DDBJ whole genome shotgun (WGS) entry which is preliminary data.</text>
</comment>
<feature type="non-terminal residue" evidence="1">
    <location>
        <position position="67"/>
    </location>
</feature>
<dbReference type="EMBL" id="CM043789">
    <property type="protein sequence ID" value="KAI4827264.1"/>
    <property type="molecule type" value="Genomic_DNA"/>
</dbReference>
<protein>
    <submittedName>
        <fullName evidence="1">Uncharacterized protein</fullName>
    </submittedName>
</protein>